<protein>
    <submittedName>
        <fullName evidence="5">Pentapeptide repeat-containing protein</fullName>
    </submittedName>
</protein>
<dbReference type="Pfam" id="PF13576">
    <property type="entry name" value="Pentapeptide_3"/>
    <property type="match status" value="2"/>
</dbReference>
<keyword evidence="3" id="KW-0812">Transmembrane</keyword>
<dbReference type="EMBL" id="JAUEMJ010000004">
    <property type="protein sequence ID" value="MDN3241382.1"/>
    <property type="molecule type" value="Genomic_DNA"/>
</dbReference>
<name>A0ABT7YUS8_9ACTN</name>
<feature type="transmembrane region" description="Helical" evidence="3">
    <location>
        <begin position="155"/>
        <end position="181"/>
    </location>
</feature>
<evidence type="ECO:0000256" key="3">
    <source>
        <dbReference type="SAM" id="Phobius"/>
    </source>
</evidence>
<evidence type="ECO:0000313" key="4">
    <source>
        <dbReference type="EMBL" id="MDN3241382.1"/>
    </source>
</evidence>
<keyword evidence="6" id="KW-1185">Reference proteome</keyword>
<evidence type="ECO:0000313" key="5">
    <source>
        <dbReference type="EMBL" id="MDN3242134.1"/>
    </source>
</evidence>
<evidence type="ECO:0000313" key="6">
    <source>
        <dbReference type="Proteomes" id="UP001171902"/>
    </source>
</evidence>
<reference evidence="5" key="1">
    <citation type="submission" date="2023-06" db="EMBL/GenBank/DDBJ databases">
        <title>Gycomyces niveus sp.nov., a novel actinomycete isolated from soil in Shouguang.</title>
        <authorList>
            <person name="Yang X."/>
            <person name="Zhao J."/>
        </authorList>
    </citation>
    <scope>NUCLEOTIDE SEQUENCE</scope>
    <source>
        <strain evidence="5">NEAU C2</strain>
    </source>
</reference>
<dbReference type="Gene3D" id="2.160.20.80">
    <property type="entry name" value="E3 ubiquitin-protein ligase SopA"/>
    <property type="match status" value="1"/>
</dbReference>
<feature type="coiled-coil region" evidence="1">
    <location>
        <begin position="230"/>
        <end position="257"/>
    </location>
</feature>
<evidence type="ECO:0000256" key="1">
    <source>
        <dbReference type="SAM" id="Coils"/>
    </source>
</evidence>
<dbReference type="SUPFAM" id="SSF141571">
    <property type="entry name" value="Pentapeptide repeat-like"/>
    <property type="match status" value="1"/>
</dbReference>
<sequence>MNDYERYIVTTDAVQLAELRAAADELDTYELGARAMSLGLFPPDYAEGEHHSITLYGPPGHKGPPLLVWSVGLYSPDAEDLYVDDDEGQGDDGGVDTAWAGLGVGIAASAQGDKDDEVGSGPRVTADPPITRSDKGAALNHDQPPPLDKIRLLPWWVALAAVCAVLVTIVVTYVLVLFQIPDATQSDETFVIETAKLRISAIRYALTAGAGAVGILALLLAFHRQRQGERQQQHKELESASMQNDAQQRRITELRIKAVEQLGSESPAVRIGGLHNLERLGDLHPELRQIVLDEICAYLRMPRVRSEVEKQSRLEEFQLAIIGSTSSEEQHVRLVAQEILQRHLNQRKHPGGFWEHTRMNLSGAVLDRIDFNGAELRNADFAQAKFIGRPNFEETRFVGNVVFTEAKFMAGANFFKAIFEGSAQYQRVEFLQSAVFSWAHFRQDALFMYGSFGQDAEFTGVEFDGRSYFNSTRFETSASFKNARFDAIASFHSARVKSVATFENVEFESHATFMEVYFGSEARFKNAKFTASADTSFNKTVFCERSDFENTSLRESEIFSQARFNRLYTHTPPSGWNMLTGTEDPAWGSIQMSESPR</sequence>
<organism evidence="5 6">
    <name type="scientific">Glycomyces tritici</name>
    <dbReference type="NCBI Taxonomy" id="2665176"/>
    <lineage>
        <taxon>Bacteria</taxon>
        <taxon>Bacillati</taxon>
        <taxon>Actinomycetota</taxon>
        <taxon>Actinomycetes</taxon>
        <taxon>Glycomycetales</taxon>
        <taxon>Glycomycetaceae</taxon>
        <taxon>Glycomyces</taxon>
    </lineage>
</organism>
<dbReference type="EMBL" id="JAUEMJ010000007">
    <property type="protein sequence ID" value="MDN3242134.1"/>
    <property type="molecule type" value="Genomic_DNA"/>
</dbReference>
<feature type="transmembrane region" description="Helical" evidence="3">
    <location>
        <begin position="201"/>
        <end position="222"/>
    </location>
</feature>
<comment type="caution">
    <text evidence="5">The sequence shown here is derived from an EMBL/GenBank/DDBJ whole genome shotgun (WGS) entry which is preliminary data.</text>
</comment>
<evidence type="ECO:0000256" key="2">
    <source>
        <dbReference type="SAM" id="MobiDB-lite"/>
    </source>
</evidence>
<feature type="region of interest" description="Disordered" evidence="2">
    <location>
        <begin position="111"/>
        <end position="142"/>
    </location>
</feature>
<keyword evidence="1" id="KW-0175">Coiled coil</keyword>
<dbReference type="InterPro" id="IPR001646">
    <property type="entry name" value="5peptide_repeat"/>
</dbReference>
<proteinExistence type="predicted"/>
<keyword evidence="3" id="KW-1133">Transmembrane helix</keyword>
<accession>A0ABT7YUS8</accession>
<gene>
    <name evidence="4" type="ORF">QWI33_16780</name>
    <name evidence="5" type="ORF">QWI33_20605</name>
</gene>
<dbReference type="Proteomes" id="UP001171902">
    <property type="component" value="Unassembled WGS sequence"/>
</dbReference>
<keyword evidence="3" id="KW-0472">Membrane</keyword>
<dbReference type="RefSeq" id="WP_289958288.1">
    <property type="nucleotide sequence ID" value="NZ_JAUEMJ010000004.1"/>
</dbReference>